<dbReference type="GO" id="GO:0000156">
    <property type="term" value="F:phosphorelay response regulator activity"/>
    <property type="evidence" value="ECO:0007669"/>
    <property type="project" value="TreeGrafter"/>
</dbReference>
<evidence type="ECO:0000313" key="10">
    <source>
        <dbReference type="EMBL" id="TGO03783.1"/>
    </source>
</evidence>
<keyword evidence="2" id="KW-0805">Transcription regulation</keyword>
<dbReference type="Pfam" id="PF00486">
    <property type="entry name" value="Trans_reg_C"/>
    <property type="match status" value="1"/>
</dbReference>
<dbReference type="InterPro" id="IPR036388">
    <property type="entry name" value="WH-like_DNA-bd_sf"/>
</dbReference>
<feature type="domain" description="Response regulatory" evidence="8">
    <location>
        <begin position="1"/>
        <end position="114"/>
    </location>
</feature>
<dbReference type="SMART" id="SM00448">
    <property type="entry name" value="REC"/>
    <property type="match status" value="1"/>
</dbReference>
<dbReference type="GO" id="GO:0000976">
    <property type="term" value="F:transcription cis-regulatory region binding"/>
    <property type="evidence" value="ECO:0007669"/>
    <property type="project" value="TreeGrafter"/>
</dbReference>
<dbReference type="CDD" id="cd00383">
    <property type="entry name" value="trans_reg_C"/>
    <property type="match status" value="1"/>
</dbReference>
<evidence type="ECO:0000259" key="9">
    <source>
        <dbReference type="PROSITE" id="PS51755"/>
    </source>
</evidence>
<evidence type="ECO:0000259" key="8">
    <source>
        <dbReference type="PROSITE" id="PS50110"/>
    </source>
</evidence>
<dbReference type="Gene3D" id="1.10.10.10">
    <property type="entry name" value="Winged helix-like DNA-binding domain superfamily/Winged helix DNA-binding domain"/>
    <property type="match status" value="1"/>
</dbReference>
<keyword evidence="4" id="KW-0804">Transcription</keyword>
<dbReference type="AlphaFoldDB" id="A0A4Z1DZN4"/>
<evidence type="ECO:0000256" key="4">
    <source>
        <dbReference type="ARBA" id="ARBA00023163"/>
    </source>
</evidence>
<dbReference type="SUPFAM" id="SSF52172">
    <property type="entry name" value="CheY-like"/>
    <property type="match status" value="1"/>
</dbReference>
<dbReference type="InterPro" id="IPR001867">
    <property type="entry name" value="OmpR/PhoB-type_DNA-bd"/>
</dbReference>
<dbReference type="GO" id="GO:0032993">
    <property type="term" value="C:protein-DNA complex"/>
    <property type="evidence" value="ECO:0007669"/>
    <property type="project" value="TreeGrafter"/>
</dbReference>
<protein>
    <submittedName>
        <fullName evidence="10">Two-component system response regulator</fullName>
    </submittedName>
</protein>
<dbReference type="EMBL" id="RHPJ01000006">
    <property type="protein sequence ID" value="TGO03783.1"/>
    <property type="molecule type" value="Genomic_DNA"/>
</dbReference>
<dbReference type="Gene3D" id="6.10.250.690">
    <property type="match status" value="1"/>
</dbReference>
<proteinExistence type="predicted"/>
<dbReference type="RefSeq" id="WP_233251748.1">
    <property type="nucleotide sequence ID" value="NZ_RHPJ01000006.1"/>
</dbReference>
<dbReference type="PROSITE" id="PS50110">
    <property type="entry name" value="RESPONSE_REGULATORY"/>
    <property type="match status" value="1"/>
</dbReference>
<dbReference type="SUPFAM" id="SSF46894">
    <property type="entry name" value="C-terminal effector domain of the bipartite response regulators"/>
    <property type="match status" value="1"/>
</dbReference>
<feature type="DNA-binding region" description="OmpR/PhoB-type" evidence="6">
    <location>
        <begin position="184"/>
        <end position="291"/>
    </location>
</feature>
<feature type="compositionally biased region" description="Low complexity" evidence="7">
    <location>
        <begin position="137"/>
        <end position="184"/>
    </location>
</feature>
<feature type="region of interest" description="Disordered" evidence="7">
    <location>
        <begin position="121"/>
        <end position="185"/>
    </location>
</feature>
<dbReference type="GO" id="GO:0006355">
    <property type="term" value="P:regulation of DNA-templated transcription"/>
    <property type="evidence" value="ECO:0007669"/>
    <property type="project" value="InterPro"/>
</dbReference>
<gene>
    <name evidence="10" type="ORF">SERN_2983</name>
</gene>
<evidence type="ECO:0000256" key="1">
    <source>
        <dbReference type="ARBA" id="ARBA00022553"/>
    </source>
</evidence>
<organism evidence="10 11">
    <name type="scientific">Serinibacter arcticus</name>
    <dbReference type="NCBI Taxonomy" id="1655435"/>
    <lineage>
        <taxon>Bacteria</taxon>
        <taxon>Bacillati</taxon>
        <taxon>Actinomycetota</taxon>
        <taxon>Actinomycetes</taxon>
        <taxon>Micrococcales</taxon>
        <taxon>Beutenbergiaceae</taxon>
        <taxon>Serinibacter</taxon>
    </lineage>
</organism>
<evidence type="ECO:0000256" key="2">
    <source>
        <dbReference type="ARBA" id="ARBA00023015"/>
    </source>
</evidence>
<evidence type="ECO:0000256" key="6">
    <source>
        <dbReference type="PROSITE-ProRule" id="PRU01091"/>
    </source>
</evidence>
<evidence type="ECO:0000313" key="11">
    <source>
        <dbReference type="Proteomes" id="UP000297318"/>
    </source>
</evidence>
<feature type="compositionally biased region" description="Low complexity" evidence="7">
    <location>
        <begin position="121"/>
        <end position="130"/>
    </location>
</feature>
<dbReference type="GO" id="GO:0005829">
    <property type="term" value="C:cytosol"/>
    <property type="evidence" value="ECO:0007669"/>
    <property type="project" value="TreeGrafter"/>
</dbReference>
<feature type="domain" description="OmpR/PhoB-type" evidence="9">
    <location>
        <begin position="184"/>
        <end position="291"/>
    </location>
</feature>
<evidence type="ECO:0000256" key="7">
    <source>
        <dbReference type="SAM" id="MobiDB-lite"/>
    </source>
</evidence>
<evidence type="ECO:0000256" key="3">
    <source>
        <dbReference type="ARBA" id="ARBA00023125"/>
    </source>
</evidence>
<dbReference type="Proteomes" id="UP000297318">
    <property type="component" value="Unassembled WGS sequence"/>
</dbReference>
<dbReference type="InterPro" id="IPR039420">
    <property type="entry name" value="WalR-like"/>
</dbReference>
<dbReference type="InterPro" id="IPR001789">
    <property type="entry name" value="Sig_transdc_resp-reg_receiver"/>
</dbReference>
<sequence length="297" mass="31417">MALVIEDDPDIRLLLETVLAQAGFMVHSASSGLAGVRLAGQVDPLVITLDVNLPDIDGFEVARRVRTSSDAYIIMLTARGDEIDTLSGLDVGADDYMTKPFRPRELRARVEAMLRRPRVAPATGADLAPDAGPPASPAAAPAAQPAAAPASTVAEPGRHAAAPAATSAAPAAPAETAASTAPHETSYDVINGLRVDRDARTVEVDGEAVALTRSEFDILAALWSNFGKVVTKHNLVRALWGDDYDVGTLVTPSDHRSVEVHMANLRRKIGEDTASPRWIDTVRGVGYRLNAPKTPAR</sequence>
<keyword evidence="3 6" id="KW-0238">DNA-binding</keyword>
<name>A0A4Z1DZN4_9MICO</name>
<dbReference type="PROSITE" id="PS51755">
    <property type="entry name" value="OMPR_PHOB"/>
    <property type="match status" value="1"/>
</dbReference>
<keyword evidence="11" id="KW-1185">Reference proteome</keyword>
<dbReference type="InterPro" id="IPR011006">
    <property type="entry name" value="CheY-like_superfamily"/>
</dbReference>
<reference evidence="10 11" key="1">
    <citation type="submission" date="2018-11" db="EMBL/GenBank/DDBJ databases">
        <title>Complete genome sequencing of the Actinobacteria Serinibacter sp. K3-2.</title>
        <authorList>
            <person name="Rakitin A.L."/>
            <person name="Beletsky A.V."/>
            <person name="Mardanov A.V."/>
            <person name="Ravin N.V."/>
            <person name="Gromova A.S."/>
            <person name="Filippova S.N."/>
            <person name="Gal'Chenko V.F."/>
        </authorList>
    </citation>
    <scope>NUCLEOTIDE SEQUENCE [LARGE SCALE GENOMIC DNA]</scope>
    <source>
        <strain evidence="10 11">K3-2</strain>
    </source>
</reference>
<comment type="caution">
    <text evidence="10">The sequence shown here is derived from an EMBL/GenBank/DDBJ whole genome shotgun (WGS) entry which is preliminary data.</text>
</comment>
<dbReference type="Pfam" id="PF00072">
    <property type="entry name" value="Response_reg"/>
    <property type="match status" value="1"/>
</dbReference>
<dbReference type="Gene3D" id="3.40.50.2300">
    <property type="match status" value="1"/>
</dbReference>
<accession>A0A4Z1DZN4</accession>
<dbReference type="PANTHER" id="PTHR48111">
    <property type="entry name" value="REGULATOR OF RPOS"/>
    <property type="match status" value="1"/>
</dbReference>
<feature type="modified residue" description="4-aspartylphosphate" evidence="5">
    <location>
        <position position="50"/>
    </location>
</feature>
<dbReference type="CDD" id="cd17574">
    <property type="entry name" value="REC_OmpR"/>
    <property type="match status" value="1"/>
</dbReference>
<dbReference type="PANTHER" id="PTHR48111:SF4">
    <property type="entry name" value="DNA-BINDING DUAL TRANSCRIPTIONAL REGULATOR OMPR"/>
    <property type="match status" value="1"/>
</dbReference>
<keyword evidence="1 5" id="KW-0597">Phosphoprotein</keyword>
<dbReference type="InterPro" id="IPR016032">
    <property type="entry name" value="Sig_transdc_resp-reg_C-effctor"/>
</dbReference>
<dbReference type="SMART" id="SM00862">
    <property type="entry name" value="Trans_reg_C"/>
    <property type="match status" value="1"/>
</dbReference>
<evidence type="ECO:0000256" key="5">
    <source>
        <dbReference type="PROSITE-ProRule" id="PRU00169"/>
    </source>
</evidence>